<organism evidence="2 3">
    <name type="scientific">Fusarium gaditjirri</name>
    <dbReference type="NCBI Taxonomy" id="282569"/>
    <lineage>
        <taxon>Eukaryota</taxon>
        <taxon>Fungi</taxon>
        <taxon>Dikarya</taxon>
        <taxon>Ascomycota</taxon>
        <taxon>Pezizomycotina</taxon>
        <taxon>Sordariomycetes</taxon>
        <taxon>Hypocreomycetidae</taxon>
        <taxon>Hypocreales</taxon>
        <taxon>Nectriaceae</taxon>
        <taxon>Fusarium</taxon>
        <taxon>Fusarium nisikadoi species complex</taxon>
    </lineage>
</organism>
<comment type="caution">
    <text evidence="2">The sequence shown here is derived from an EMBL/GenBank/DDBJ whole genome shotgun (WGS) entry which is preliminary data.</text>
</comment>
<dbReference type="Proteomes" id="UP000604273">
    <property type="component" value="Unassembled WGS sequence"/>
</dbReference>
<reference evidence="2" key="2">
    <citation type="submission" date="2020-05" db="EMBL/GenBank/DDBJ databases">
        <authorList>
            <person name="Kim H.-S."/>
            <person name="Proctor R.H."/>
            <person name="Brown D.W."/>
        </authorList>
    </citation>
    <scope>NUCLEOTIDE SEQUENCE</scope>
    <source>
        <strain evidence="2">NRRL 45417</strain>
    </source>
</reference>
<dbReference type="InterPro" id="IPR045518">
    <property type="entry name" value="2EXR"/>
</dbReference>
<dbReference type="OrthoDB" id="3596450at2759"/>
<gene>
    <name evidence="2" type="ORF">FGADI_382</name>
</gene>
<dbReference type="Pfam" id="PF20150">
    <property type="entry name" value="2EXR"/>
    <property type="match status" value="1"/>
</dbReference>
<name>A0A8H4TNF9_9HYPO</name>
<keyword evidence="3" id="KW-1185">Reference proteome</keyword>
<dbReference type="EMBL" id="JABFAI010000007">
    <property type="protein sequence ID" value="KAF4961146.1"/>
    <property type="molecule type" value="Genomic_DNA"/>
</dbReference>
<evidence type="ECO:0000313" key="2">
    <source>
        <dbReference type="EMBL" id="KAF4961146.1"/>
    </source>
</evidence>
<sequence length="111" mass="13156">MANFSDLPREIRDMIWPLVLRDNHPGVYIFGLFSGILSEPSPDRYFANLDKDRKNENISTYLIDGAMWNTCKESQLAIEKHFGQYEWPTDGFWDTRSDTRPYYGYPYDKVF</sequence>
<evidence type="ECO:0000313" key="3">
    <source>
        <dbReference type="Proteomes" id="UP000604273"/>
    </source>
</evidence>
<protein>
    <recommendedName>
        <fullName evidence="1">2EXR domain-containing protein</fullName>
    </recommendedName>
</protein>
<dbReference type="AlphaFoldDB" id="A0A8H4TNF9"/>
<accession>A0A8H4TNF9</accession>
<proteinExistence type="predicted"/>
<evidence type="ECO:0000259" key="1">
    <source>
        <dbReference type="Pfam" id="PF20150"/>
    </source>
</evidence>
<reference evidence="2" key="1">
    <citation type="journal article" date="2020" name="BMC Genomics">
        <title>Correction to: Identification and distribution of gene clusters required for synthesis of sphingolipid metabolism inhibitors in diverse species of the filamentous fungus Fusarium.</title>
        <authorList>
            <person name="Kim H.S."/>
            <person name="Lohmar J.M."/>
            <person name="Busman M."/>
            <person name="Brown D.W."/>
            <person name="Naumann T.A."/>
            <person name="Divon H.H."/>
            <person name="Lysoe E."/>
            <person name="Uhlig S."/>
            <person name="Proctor R.H."/>
        </authorList>
    </citation>
    <scope>NUCLEOTIDE SEQUENCE</scope>
    <source>
        <strain evidence="2">NRRL 45417</strain>
    </source>
</reference>
<feature type="domain" description="2EXR" evidence="1">
    <location>
        <begin position="3"/>
        <end position="83"/>
    </location>
</feature>